<keyword evidence="3" id="KW-1185">Reference proteome</keyword>
<feature type="compositionally biased region" description="Low complexity" evidence="1">
    <location>
        <begin position="281"/>
        <end position="290"/>
    </location>
</feature>
<proteinExistence type="predicted"/>
<evidence type="ECO:0000256" key="1">
    <source>
        <dbReference type="SAM" id="MobiDB-lite"/>
    </source>
</evidence>
<dbReference type="Proteomes" id="UP001596113">
    <property type="component" value="Unassembled WGS sequence"/>
</dbReference>
<name>A0ABW0HS98_9BACL</name>
<feature type="region of interest" description="Disordered" evidence="1">
    <location>
        <begin position="239"/>
        <end position="290"/>
    </location>
</feature>
<feature type="compositionally biased region" description="Low complexity" evidence="1">
    <location>
        <begin position="253"/>
        <end position="267"/>
    </location>
</feature>
<evidence type="ECO:0000313" key="3">
    <source>
        <dbReference type="Proteomes" id="UP001596113"/>
    </source>
</evidence>
<dbReference type="RefSeq" id="WP_378129868.1">
    <property type="nucleotide sequence ID" value="NZ_JBHSMI010000008.1"/>
</dbReference>
<accession>A0ABW0HS98</accession>
<organism evidence="2 3">
    <name type="scientific">Cohnella soli</name>
    <dbReference type="NCBI Taxonomy" id="425005"/>
    <lineage>
        <taxon>Bacteria</taxon>
        <taxon>Bacillati</taxon>
        <taxon>Bacillota</taxon>
        <taxon>Bacilli</taxon>
        <taxon>Bacillales</taxon>
        <taxon>Paenibacillaceae</taxon>
        <taxon>Cohnella</taxon>
    </lineage>
</organism>
<dbReference type="EMBL" id="JBHSMI010000008">
    <property type="protein sequence ID" value="MFC5401917.1"/>
    <property type="molecule type" value="Genomic_DNA"/>
</dbReference>
<evidence type="ECO:0008006" key="4">
    <source>
        <dbReference type="Google" id="ProtNLM"/>
    </source>
</evidence>
<feature type="region of interest" description="Disordered" evidence="1">
    <location>
        <begin position="303"/>
        <end position="368"/>
    </location>
</feature>
<sequence>MSMNIGPLIRALMGDAVPTDARALELRIGQIVRGVLLELLDNQEAMVNINGVTVKAKLDADMPLGKGTLLQVQPGSGGLVTLKPLPDATETFADEGLTKDILKSFGLPEQKWSMDLLRGLKRDGYAIGKDTAAQFQTALSLKPAGVDAESWASAADVAFRRGLKPTETTLSSLRQALFGQPIHEELSSLKAAVDQWLGGAKPPTGDAAALGQRLQSLLSQGAAIIEEGGQQLVGGFPSAATAGGKASEASTPQAGTQAANTANGGQAVDDPSEHMHAGRPAADNASAATARSAVDKGLAGNAPAGKSALSAQANAARSGAAPLPPQQPAAANPSPAQAERAGAINGAATDGSRAEAVRPDGAQPSGAKQEAAWIGRFLQWLGVGHERQLLHAAEPRLPGAGLDAGLGAGAAASQAGGGADGTAPASASEERRSAADTLKGALLALAANEEAPPALREAAQSLASQVTGQQLLLSSDKANVAPFSHMTLFVPMKGPGGETTATVHVQTRRGRKGEWDAGNCHLLFDLRMRNLGDTVVDVQVVDRIVSLKLLSDFPGMGDLIEQAKGELEAGMSSAGFQLLSLSASPLPAWKLGSEASKTQGASGDRAAALTGAYAAKPYKGVDYRA</sequence>
<feature type="region of interest" description="Disordered" evidence="1">
    <location>
        <begin position="409"/>
        <end position="434"/>
    </location>
</feature>
<feature type="compositionally biased region" description="Low complexity" evidence="1">
    <location>
        <begin position="304"/>
        <end position="321"/>
    </location>
</feature>
<protein>
    <recommendedName>
        <fullName evidence="4">Flagellar hook-length control protein FliK</fullName>
    </recommendedName>
</protein>
<gene>
    <name evidence="2" type="ORF">ACFPOF_04140</name>
</gene>
<comment type="caution">
    <text evidence="2">The sequence shown here is derived from an EMBL/GenBank/DDBJ whole genome shotgun (WGS) entry which is preliminary data.</text>
</comment>
<feature type="compositionally biased region" description="Low complexity" evidence="1">
    <location>
        <begin position="328"/>
        <end position="338"/>
    </location>
</feature>
<evidence type="ECO:0000313" key="2">
    <source>
        <dbReference type="EMBL" id="MFC5401917.1"/>
    </source>
</evidence>
<reference evidence="3" key="1">
    <citation type="journal article" date="2019" name="Int. J. Syst. Evol. Microbiol.">
        <title>The Global Catalogue of Microorganisms (GCM) 10K type strain sequencing project: providing services to taxonomists for standard genome sequencing and annotation.</title>
        <authorList>
            <consortium name="The Broad Institute Genomics Platform"/>
            <consortium name="The Broad Institute Genome Sequencing Center for Infectious Disease"/>
            <person name="Wu L."/>
            <person name="Ma J."/>
        </authorList>
    </citation>
    <scope>NUCLEOTIDE SEQUENCE [LARGE SCALE GENOMIC DNA]</scope>
    <source>
        <strain evidence="3">CGMCC 1.18575</strain>
    </source>
</reference>